<dbReference type="Proteomes" id="UP000734511">
    <property type="component" value="Unassembled WGS sequence"/>
</dbReference>
<evidence type="ECO:0000313" key="3">
    <source>
        <dbReference type="Proteomes" id="UP000734511"/>
    </source>
</evidence>
<gene>
    <name evidence="2" type="ORF">HCN08_14500</name>
</gene>
<evidence type="ECO:0000313" key="2">
    <source>
        <dbReference type="EMBL" id="NJP44595.1"/>
    </source>
</evidence>
<protein>
    <submittedName>
        <fullName evidence="2">DUF1682 domain-containing protein</fullName>
    </submittedName>
</protein>
<keyword evidence="1" id="KW-0175">Coiled coil</keyword>
<organism evidence="2 3">
    <name type="scientific">Actinacidiphila epipremni</name>
    <dbReference type="NCBI Taxonomy" id="2053013"/>
    <lineage>
        <taxon>Bacteria</taxon>
        <taxon>Bacillati</taxon>
        <taxon>Actinomycetota</taxon>
        <taxon>Actinomycetes</taxon>
        <taxon>Kitasatosporales</taxon>
        <taxon>Streptomycetaceae</taxon>
        <taxon>Actinacidiphila</taxon>
    </lineage>
</organism>
<comment type="caution">
    <text evidence="2">The sequence shown here is derived from an EMBL/GenBank/DDBJ whole genome shotgun (WGS) entry which is preliminary data.</text>
</comment>
<keyword evidence="3" id="KW-1185">Reference proteome</keyword>
<accession>A0ABX0ZNL1</accession>
<dbReference type="RefSeq" id="WP_167983453.1">
    <property type="nucleotide sequence ID" value="NZ_JAATEJ010000009.1"/>
</dbReference>
<evidence type="ECO:0000256" key="1">
    <source>
        <dbReference type="SAM" id="Coils"/>
    </source>
</evidence>
<dbReference type="EMBL" id="JAATEJ010000009">
    <property type="protein sequence ID" value="NJP44595.1"/>
    <property type="molecule type" value="Genomic_DNA"/>
</dbReference>
<reference evidence="2 3" key="1">
    <citation type="submission" date="2020-03" db="EMBL/GenBank/DDBJ databases">
        <title>WGS of actinomycetes isolated from Thailand.</title>
        <authorList>
            <person name="Thawai C."/>
        </authorList>
    </citation>
    <scope>NUCLEOTIDE SEQUENCE [LARGE SCALE GENOMIC DNA]</scope>
    <source>
        <strain evidence="2 3">PRB2-1</strain>
    </source>
</reference>
<proteinExistence type="predicted"/>
<sequence>MGKRRGFFAELNYQAQQAEKRRRQQEAAAHRAHLAAQRQAERAAKAYERAQVVAARASAAEKKAAEREAARLHVEARLAEVESMNADLAGDLADIDGLLVWALDMDDYIDLESLKISEVEHPPFAPGSLAVPVPLVPEPAYAPEPAYEEPPAPGGLSAMLGGKKRHQQAVEAARTAFAEAHQHWERAREAARGRYEKKTAQREKSEAERLAELSAAEDKYRQECEEREAEASAHNAEVAKLINDLAFDVESAIHDYVGMVLANSLYPKVFPVTHDHAFSLASRELSLKVSVPEPSSMPSVKAYRYLKGKDEITSTNLSVRERKERYANAVWQVAVRCLHEVFEADRAGKIHSIALAVGVETIDTATGRPTTVPLVVVAADRETFTSFDLTKVIPQDTLRHLGAAMSKSPFDLAPADTSRGVRVRGQ</sequence>
<name>A0ABX0ZNL1_9ACTN</name>
<feature type="coiled-coil region" evidence="1">
    <location>
        <begin position="188"/>
        <end position="244"/>
    </location>
</feature>